<dbReference type="GO" id="GO:0009425">
    <property type="term" value="C:bacterial-type flagellum basal body"/>
    <property type="evidence" value="ECO:0007669"/>
    <property type="project" value="UniProtKB-SubCell"/>
</dbReference>
<name>A0A553JT89_SHEHA</name>
<dbReference type="PANTHER" id="PTHR38766:SF1">
    <property type="entry name" value="FLAGELLAR PROTEIN FLIO"/>
    <property type="match status" value="1"/>
</dbReference>
<dbReference type="InterPro" id="IPR022781">
    <property type="entry name" value="Flagellar_biosynth_FliO"/>
</dbReference>
<evidence type="ECO:0000256" key="5">
    <source>
        <dbReference type="ARBA" id="ARBA00023143"/>
    </source>
</evidence>
<dbReference type="InterPro" id="IPR052205">
    <property type="entry name" value="FliO/MopB"/>
</dbReference>
<sequence length="124" mass="13259">MLSLLAGGVVAASEAVAPIEKGSALMALSNMMGGLILVLVLIFVLAYIVKRLNLVPASNGVLKMVAVTPLGQKEKVVLIELNGQQYLLGVTSQQVNLIDKLDETVKIDTQTFATRLRQAKTKQL</sequence>
<keyword evidence="4 7" id="KW-0472">Membrane</keyword>
<evidence type="ECO:0000256" key="3">
    <source>
        <dbReference type="ARBA" id="ARBA00022989"/>
    </source>
</evidence>
<dbReference type="GO" id="GO:0005886">
    <property type="term" value="C:plasma membrane"/>
    <property type="evidence" value="ECO:0007669"/>
    <property type="project" value="UniProtKB-SubCell"/>
</dbReference>
<dbReference type="OrthoDB" id="5741235at2"/>
<gene>
    <name evidence="8" type="primary">fliO</name>
    <name evidence="8" type="ORF">FN961_04070</name>
</gene>
<evidence type="ECO:0000256" key="7">
    <source>
        <dbReference type="RuleBase" id="RU362064"/>
    </source>
</evidence>
<dbReference type="Proteomes" id="UP000318126">
    <property type="component" value="Unassembled WGS sequence"/>
</dbReference>
<evidence type="ECO:0000256" key="1">
    <source>
        <dbReference type="ARBA" id="ARBA00022475"/>
    </source>
</evidence>
<feature type="transmembrane region" description="Helical" evidence="7">
    <location>
        <begin position="31"/>
        <end position="49"/>
    </location>
</feature>
<evidence type="ECO:0000256" key="4">
    <source>
        <dbReference type="ARBA" id="ARBA00023136"/>
    </source>
</evidence>
<dbReference type="GO" id="GO:0044781">
    <property type="term" value="P:bacterial-type flagellum organization"/>
    <property type="evidence" value="ECO:0007669"/>
    <property type="project" value="UniProtKB-UniRule"/>
</dbReference>
<keyword evidence="1 7" id="KW-1003">Cell membrane</keyword>
<keyword evidence="3 7" id="KW-1133">Transmembrane helix</keyword>
<proteinExistence type="inferred from homology"/>
<accession>A0A553JT89</accession>
<organism evidence="8 9">
    <name type="scientific">Shewanella hanedai</name>
    <name type="common">Alteromonas hanedai</name>
    <dbReference type="NCBI Taxonomy" id="25"/>
    <lineage>
        <taxon>Bacteria</taxon>
        <taxon>Pseudomonadati</taxon>
        <taxon>Pseudomonadota</taxon>
        <taxon>Gammaproteobacteria</taxon>
        <taxon>Alteromonadales</taxon>
        <taxon>Shewanellaceae</taxon>
        <taxon>Shewanella</taxon>
    </lineage>
</organism>
<keyword evidence="9" id="KW-1185">Reference proteome</keyword>
<dbReference type="NCBIfam" id="TIGR03500">
    <property type="entry name" value="FliO_TIGR"/>
    <property type="match status" value="1"/>
</dbReference>
<keyword evidence="2 7" id="KW-0812">Transmembrane</keyword>
<keyword evidence="8" id="KW-0969">Cilium</keyword>
<keyword evidence="8" id="KW-0282">Flagellum</keyword>
<keyword evidence="5 7" id="KW-0975">Bacterial flagellum</keyword>
<dbReference type="Pfam" id="PF04347">
    <property type="entry name" value="FliO"/>
    <property type="match status" value="1"/>
</dbReference>
<reference evidence="9" key="1">
    <citation type="submission" date="2019-07" db="EMBL/GenBank/DDBJ databases">
        <title>Shewanella sp. YLB-08 draft genomic sequence.</title>
        <authorList>
            <person name="Yu L."/>
        </authorList>
    </citation>
    <scope>NUCLEOTIDE SEQUENCE [LARGE SCALE GENOMIC DNA]</scope>
    <source>
        <strain evidence="9">JCM 20706</strain>
    </source>
</reference>
<dbReference type="AlphaFoldDB" id="A0A553JT89"/>
<dbReference type="EMBL" id="VKGK01000003">
    <property type="protein sequence ID" value="TRY15660.1"/>
    <property type="molecule type" value="Genomic_DNA"/>
</dbReference>
<evidence type="ECO:0000313" key="9">
    <source>
        <dbReference type="Proteomes" id="UP000318126"/>
    </source>
</evidence>
<keyword evidence="8" id="KW-0966">Cell projection</keyword>
<dbReference type="RefSeq" id="WP_143563272.1">
    <property type="nucleotide sequence ID" value="NZ_BMPL01000003.1"/>
</dbReference>
<comment type="subcellular location">
    <subcellularLocation>
        <location evidence="7">Cell membrane</location>
    </subcellularLocation>
    <subcellularLocation>
        <location evidence="7">Bacterial flagellum basal body</location>
    </subcellularLocation>
</comment>
<evidence type="ECO:0000256" key="6">
    <source>
        <dbReference type="ARBA" id="ARBA00037937"/>
    </source>
</evidence>
<comment type="caution">
    <text evidence="8">The sequence shown here is derived from an EMBL/GenBank/DDBJ whole genome shotgun (WGS) entry which is preliminary data.</text>
</comment>
<comment type="similarity">
    <text evidence="6 7">Belongs to the FliO/MopB family.</text>
</comment>
<protein>
    <recommendedName>
        <fullName evidence="7">Flagellar protein</fullName>
    </recommendedName>
</protein>
<dbReference type="PANTHER" id="PTHR38766">
    <property type="entry name" value="FLAGELLAR PROTEIN FLIO"/>
    <property type="match status" value="1"/>
</dbReference>
<evidence type="ECO:0000256" key="2">
    <source>
        <dbReference type="ARBA" id="ARBA00022692"/>
    </source>
</evidence>
<evidence type="ECO:0000313" key="8">
    <source>
        <dbReference type="EMBL" id="TRY15660.1"/>
    </source>
</evidence>